<accession>A0A6B2KZG6</accession>
<dbReference type="AlphaFoldDB" id="A0A6B2KZG6"/>
<keyword evidence="3" id="KW-0863">Zinc-finger</keyword>
<evidence type="ECO:0000256" key="6">
    <source>
        <dbReference type="SAM" id="MobiDB-lite"/>
    </source>
</evidence>
<keyword evidence="1" id="KW-0479">Metal-binding</keyword>
<feature type="domain" description="Rubicon Homology" evidence="7">
    <location>
        <begin position="449"/>
        <end position="647"/>
    </location>
</feature>
<feature type="compositionally biased region" description="Low complexity" evidence="6">
    <location>
        <begin position="308"/>
        <end position="327"/>
    </location>
</feature>
<keyword evidence="2" id="KW-0677">Repeat</keyword>
<keyword evidence="4" id="KW-0862">Zinc</keyword>
<dbReference type="InterPro" id="IPR025258">
    <property type="entry name" value="RH_dom"/>
</dbReference>
<feature type="coiled-coil region" evidence="5">
    <location>
        <begin position="50"/>
        <end position="225"/>
    </location>
</feature>
<dbReference type="EMBL" id="GIBP01001029">
    <property type="protein sequence ID" value="NDV29998.1"/>
    <property type="molecule type" value="Transcribed_RNA"/>
</dbReference>
<evidence type="ECO:0000256" key="5">
    <source>
        <dbReference type="SAM" id="Coils"/>
    </source>
</evidence>
<dbReference type="InterPro" id="IPR051366">
    <property type="entry name" value="DEF8"/>
</dbReference>
<dbReference type="SMART" id="SM01175">
    <property type="entry name" value="DUF4206"/>
    <property type="match status" value="1"/>
</dbReference>
<dbReference type="Pfam" id="PF13901">
    <property type="entry name" value="RH_dom"/>
    <property type="match status" value="1"/>
</dbReference>
<sequence length="659" mass="77913">MQKDIIIEELTRNHNNQIELLKKQFELDLVSATQQVEKRIKKQFEEEYSNSKLSEIKSNLEIQVMKLQKEIRKKDSEQEKYLKDKQIFMEQELTKKIQRQMKEKLKDQLEEERSILKQKNDERTEMIQILHKDIEALKKQNDALKEKILKLESHAEEDKIELMKYQKTISELDQEWVRINKENADLTKRKQQQEIELENQKTEFMKNLEMMKKKAYDEIAHEKDKLKVIYEEMEKIRTRNEMKHNLEIETLNTIKRELGKERDFIIEQIKMQCHVQKEEILKNIEEIKPKKPPPLPPFKIPTNPAPNSSVSRSTKNSSEEASSDDSSPTTKPKRNRRVSPPNAKTKVASVSRTKNISSPTSSQSQSQSQSSTMSSLSRNTFFSLLPSSPYLLQMDEDEHEMNDFKLSQSAWTGLKKVVILKELPRGSLENQNFLCFACGKEITWKLFAAYCHYSGKYFCNSCHHDYTAIIPSKVLFDWNFAKFPVSDFYYNFLKEIYAEPLFDIDTINPKIYNIVPKLTKIQSSRKKLRYMRDFIVTCRKKDELFSKIENRLYFIDTNYYSLKDLEEIYNQTFQQTIISLGNCWVKHITTCELCSGKGTVCEFCKQKEVIFPFQSNTTQCNSCKAIFHKKCYTPQNCPKCNRRSKQKQIKKPSKKKLYQ</sequence>
<organism evidence="8">
    <name type="scientific">Arcella intermedia</name>
    <dbReference type="NCBI Taxonomy" id="1963864"/>
    <lineage>
        <taxon>Eukaryota</taxon>
        <taxon>Amoebozoa</taxon>
        <taxon>Tubulinea</taxon>
        <taxon>Elardia</taxon>
        <taxon>Arcellinida</taxon>
        <taxon>Sphaerothecina</taxon>
        <taxon>Arcellidae</taxon>
        <taxon>Arcella</taxon>
    </lineage>
</organism>
<keyword evidence="5" id="KW-0175">Coiled coil</keyword>
<reference evidence="8" key="1">
    <citation type="journal article" date="2020" name="J. Eukaryot. Microbiol.">
        <title>De novo Sequencing, Assembly and Annotation of the Transcriptome for the Free-Living Testate Amoeba Arcella intermedia.</title>
        <authorList>
            <person name="Ribeiro G.M."/>
            <person name="Porfirio-Sousa A.L."/>
            <person name="Maurer-Alcala X.X."/>
            <person name="Katz L.A."/>
            <person name="Lahr D.J.G."/>
        </authorList>
    </citation>
    <scope>NUCLEOTIDE SEQUENCE</scope>
</reference>
<evidence type="ECO:0000256" key="3">
    <source>
        <dbReference type="ARBA" id="ARBA00022771"/>
    </source>
</evidence>
<dbReference type="PANTHER" id="PTHR12326">
    <property type="entry name" value="PLECKSTRIN HOMOLOGY DOMAIN CONTAINING PROTEIN"/>
    <property type="match status" value="1"/>
</dbReference>
<name>A0A6B2KZG6_9EUKA</name>
<evidence type="ECO:0000256" key="1">
    <source>
        <dbReference type="ARBA" id="ARBA00022723"/>
    </source>
</evidence>
<feature type="compositionally biased region" description="Low complexity" evidence="6">
    <location>
        <begin position="357"/>
        <end position="372"/>
    </location>
</feature>
<dbReference type="PANTHER" id="PTHR12326:SF12">
    <property type="entry name" value="PLECKSTRIN HOMOLOGY AND RUN DOMAIN CONTAINING M1"/>
    <property type="match status" value="1"/>
</dbReference>
<evidence type="ECO:0000256" key="2">
    <source>
        <dbReference type="ARBA" id="ARBA00022737"/>
    </source>
</evidence>
<proteinExistence type="predicted"/>
<feature type="region of interest" description="Disordered" evidence="6">
    <location>
        <begin position="285"/>
        <end position="372"/>
    </location>
</feature>
<evidence type="ECO:0000313" key="8">
    <source>
        <dbReference type="EMBL" id="NDV29998.1"/>
    </source>
</evidence>
<dbReference type="GO" id="GO:0008270">
    <property type="term" value="F:zinc ion binding"/>
    <property type="evidence" value="ECO:0007669"/>
    <property type="project" value="UniProtKB-KW"/>
</dbReference>
<evidence type="ECO:0000259" key="7">
    <source>
        <dbReference type="SMART" id="SM01175"/>
    </source>
</evidence>
<protein>
    <recommendedName>
        <fullName evidence="7">Rubicon Homology domain-containing protein</fullName>
    </recommendedName>
</protein>
<evidence type="ECO:0000256" key="4">
    <source>
        <dbReference type="ARBA" id="ARBA00022833"/>
    </source>
</evidence>